<accession>W4LHE7</accession>
<name>W4LHE7_9BACT</name>
<comment type="caution">
    <text evidence="1">The sequence shown here is derived from an EMBL/GenBank/DDBJ whole genome shotgun (WGS) entry which is preliminary data.</text>
</comment>
<dbReference type="HOGENOM" id="CLU_1193047_0_0_7"/>
<evidence type="ECO:0000313" key="2">
    <source>
        <dbReference type="Proteomes" id="UP000019140"/>
    </source>
</evidence>
<reference evidence="1 2" key="1">
    <citation type="journal article" date="2014" name="Nature">
        <title>An environmental bacterial taxon with a large and distinct metabolic repertoire.</title>
        <authorList>
            <person name="Wilson M.C."/>
            <person name="Mori T."/>
            <person name="Ruckert C."/>
            <person name="Uria A.R."/>
            <person name="Helf M.J."/>
            <person name="Takada K."/>
            <person name="Gernert C."/>
            <person name="Steffens U.A."/>
            <person name="Heycke N."/>
            <person name="Schmitt S."/>
            <person name="Rinke C."/>
            <person name="Helfrich E.J."/>
            <person name="Brachmann A.O."/>
            <person name="Gurgui C."/>
            <person name="Wakimoto T."/>
            <person name="Kracht M."/>
            <person name="Crusemann M."/>
            <person name="Hentschel U."/>
            <person name="Abe I."/>
            <person name="Matsunaga S."/>
            <person name="Kalinowski J."/>
            <person name="Takeyama H."/>
            <person name="Piel J."/>
        </authorList>
    </citation>
    <scope>NUCLEOTIDE SEQUENCE [LARGE SCALE GENOMIC DNA]</scope>
    <source>
        <strain evidence="2">TSY2</strain>
    </source>
</reference>
<dbReference type="EMBL" id="AZHX01002075">
    <property type="protein sequence ID" value="ETW97319.1"/>
    <property type="molecule type" value="Genomic_DNA"/>
</dbReference>
<protein>
    <submittedName>
        <fullName evidence="1">Uncharacterized protein</fullName>
    </submittedName>
</protein>
<organism evidence="1 2">
    <name type="scientific">Candidatus Entotheonella gemina</name>
    <dbReference type="NCBI Taxonomy" id="1429439"/>
    <lineage>
        <taxon>Bacteria</taxon>
        <taxon>Pseudomonadati</taxon>
        <taxon>Nitrospinota/Tectimicrobiota group</taxon>
        <taxon>Candidatus Tectimicrobiota</taxon>
        <taxon>Candidatus Entotheonellia</taxon>
        <taxon>Candidatus Entotheonellales</taxon>
        <taxon>Candidatus Entotheonellaceae</taxon>
        <taxon>Candidatus Entotheonella</taxon>
    </lineage>
</organism>
<dbReference type="Proteomes" id="UP000019140">
    <property type="component" value="Unassembled WGS sequence"/>
</dbReference>
<dbReference type="AlphaFoldDB" id="W4LHE7"/>
<proteinExistence type="predicted"/>
<gene>
    <name evidence="1" type="ORF">ETSY2_44825</name>
</gene>
<sequence>MSKKAWMVFMGAFFVIFGIGLFNSAPLFAQASCPDPNDPNVGYVSQDPQVCAVVRFTCSGGQTPFSNQCGCGCIGEREACPDPKDPKVEYVSQDPSVCARIRFTCDAGSTGFSNHCGCGCIASDKQAKCALPPSGVCTDDINPCGNASACECPTGYSYDPAAGQCLLNLANIAESAEDKSAQKKTVSSSKCVLEPTGICTDDINQCGNSSVCQCPKGTHYNAALGACLRDLR</sequence>
<evidence type="ECO:0000313" key="1">
    <source>
        <dbReference type="EMBL" id="ETW97319.1"/>
    </source>
</evidence>
<keyword evidence="2" id="KW-1185">Reference proteome</keyword>